<dbReference type="SUPFAM" id="SSF52540">
    <property type="entry name" value="P-loop containing nucleoside triphosphate hydrolases"/>
    <property type="match status" value="1"/>
</dbReference>
<gene>
    <name evidence="3" type="ORF">G3N55_04775</name>
</gene>
<dbReference type="PANTHER" id="PTHR32039">
    <property type="entry name" value="MAGNESIUM-CHELATASE SUBUNIT CHLI"/>
    <property type="match status" value="1"/>
</dbReference>
<name>A0A6N9TM15_DISTH</name>
<dbReference type="RefSeq" id="WP_163298306.1">
    <property type="nucleotide sequence ID" value="NZ_JAAGRR010000038.1"/>
</dbReference>
<evidence type="ECO:0000256" key="1">
    <source>
        <dbReference type="ARBA" id="ARBA00006354"/>
    </source>
</evidence>
<dbReference type="Gene3D" id="3.30.230.10">
    <property type="match status" value="1"/>
</dbReference>
<comment type="similarity">
    <text evidence="1">Belongs to the Mg-chelatase subunits D/I family. ComM subfamily.</text>
</comment>
<sequence>MLAIARSGVALGVEAFPVAVETDVAQGLPAFTVVGLAEGAVRESRERVKSAIKNCGYPFPTRKITVNLAPADLKKDAAGLDLPMAAAVLAAGGVVPPEALDRYCLVGELSLDGSVKPARGVLPLAMAARKWQVDGLVVPAPNAREGAVVGEVPIFPVEHLSQVVDFLRGAAAIAPVQVDPATLFSDDGREDCDFQDVVGQEHAKRAIEVAAAGGHNILMVGPPGSGKTMLARRLPTILPPLAFTEALETTSVYSVAGLLDPHQALVTRRPFRAPHHTISDAGLIGGGTHPRPGEVSLAHNGVLFLDELPEFRKNALESLRQPLEDGFVTISRVSQTLTFPARVTLVCSQNPCPCGYYGDPQRPCTCHPREVHRYRRRISGPLLDRIDIQIEVPAVPYRDLARSRRGEPSAEIRRRVLAARERQHRRFAGLPLHCNAQMGAREVRRFCRLETEALSFLEEASRRLHLSARAFHRIQKIARTIADLEAAPDIRLPHVAEAVQYRSLDRGDGAA</sequence>
<dbReference type="SUPFAM" id="SSF54211">
    <property type="entry name" value="Ribosomal protein S5 domain 2-like"/>
    <property type="match status" value="1"/>
</dbReference>
<dbReference type="InterPro" id="IPR003593">
    <property type="entry name" value="AAA+_ATPase"/>
</dbReference>
<evidence type="ECO:0000259" key="2">
    <source>
        <dbReference type="SMART" id="SM00382"/>
    </source>
</evidence>
<feature type="domain" description="AAA+ ATPase" evidence="2">
    <location>
        <begin position="213"/>
        <end position="396"/>
    </location>
</feature>
<dbReference type="Pfam" id="PF13335">
    <property type="entry name" value="Mg_chelatase_C"/>
    <property type="match status" value="1"/>
</dbReference>
<dbReference type="Pfam" id="PF01078">
    <property type="entry name" value="Mg_chelatase"/>
    <property type="match status" value="1"/>
</dbReference>
<evidence type="ECO:0000313" key="4">
    <source>
        <dbReference type="Proteomes" id="UP000469346"/>
    </source>
</evidence>
<protein>
    <submittedName>
        <fullName evidence="3">YifB family Mg chelatase-like AAA ATPase</fullName>
    </submittedName>
</protein>
<dbReference type="Gene3D" id="3.40.50.300">
    <property type="entry name" value="P-loop containing nucleotide triphosphate hydrolases"/>
    <property type="match status" value="1"/>
</dbReference>
<dbReference type="InterPro" id="IPR014721">
    <property type="entry name" value="Ribsml_uS5_D2-typ_fold_subgr"/>
</dbReference>
<dbReference type="EMBL" id="JAAGRR010000038">
    <property type="protein sequence ID" value="NDY42159.1"/>
    <property type="molecule type" value="Genomic_DNA"/>
</dbReference>
<dbReference type="InterPro" id="IPR027417">
    <property type="entry name" value="P-loop_NTPase"/>
</dbReference>
<dbReference type="InterPro" id="IPR045006">
    <property type="entry name" value="CHLI-like"/>
</dbReference>
<dbReference type="InterPro" id="IPR000523">
    <property type="entry name" value="Mg_chelatse_chII-like_cat_dom"/>
</dbReference>
<dbReference type="Pfam" id="PF13541">
    <property type="entry name" value="ChlI"/>
    <property type="match status" value="1"/>
</dbReference>
<dbReference type="AlphaFoldDB" id="A0A6N9TM15"/>
<organism evidence="3 4">
    <name type="scientific">Dissulfurirhabdus thermomarina</name>
    <dbReference type="NCBI Taxonomy" id="1765737"/>
    <lineage>
        <taxon>Bacteria</taxon>
        <taxon>Deltaproteobacteria</taxon>
        <taxon>Dissulfurirhabdaceae</taxon>
        <taxon>Dissulfurirhabdus</taxon>
    </lineage>
</organism>
<evidence type="ECO:0000313" key="3">
    <source>
        <dbReference type="EMBL" id="NDY42159.1"/>
    </source>
</evidence>
<dbReference type="Proteomes" id="UP000469346">
    <property type="component" value="Unassembled WGS sequence"/>
</dbReference>
<dbReference type="GO" id="GO:0005524">
    <property type="term" value="F:ATP binding"/>
    <property type="evidence" value="ECO:0007669"/>
    <property type="project" value="InterPro"/>
</dbReference>
<comment type="caution">
    <text evidence="3">The sequence shown here is derived from an EMBL/GenBank/DDBJ whole genome shotgun (WGS) entry which is preliminary data.</text>
</comment>
<dbReference type="InterPro" id="IPR020568">
    <property type="entry name" value="Ribosomal_Su5_D2-typ_SF"/>
</dbReference>
<dbReference type="InterPro" id="IPR004482">
    <property type="entry name" value="Mg_chelat-rel"/>
</dbReference>
<keyword evidence="4" id="KW-1185">Reference proteome</keyword>
<dbReference type="PANTHER" id="PTHR32039:SF7">
    <property type="entry name" value="COMPETENCE PROTEIN COMM"/>
    <property type="match status" value="1"/>
</dbReference>
<proteinExistence type="inferred from homology"/>
<dbReference type="InterPro" id="IPR025158">
    <property type="entry name" value="Mg_chelat-rel_C"/>
</dbReference>
<accession>A0A6N9TM15</accession>
<reference evidence="3 4" key="1">
    <citation type="submission" date="2020-02" db="EMBL/GenBank/DDBJ databases">
        <title>Comparative genomics of sulfur disproportionating microorganisms.</title>
        <authorList>
            <person name="Ward L.M."/>
            <person name="Bertran E."/>
            <person name="Johnston D.T."/>
        </authorList>
    </citation>
    <scope>NUCLEOTIDE SEQUENCE [LARGE SCALE GENOMIC DNA]</scope>
    <source>
        <strain evidence="3 4">DSM 100025</strain>
    </source>
</reference>
<dbReference type="NCBIfam" id="TIGR00368">
    <property type="entry name" value="YifB family Mg chelatase-like AAA ATPase"/>
    <property type="match status" value="1"/>
</dbReference>
<dbReference type="SMART" id="SM00382">
    <property type="entry name" value="AAA"/>
    <property type="match status" value="1"/>
</dbReference>